<evidence type="ECO:0000313" key="5">
    <source>
        <dbReference type="EMBL" id="KAH9326148.1"/>
    </source>
</evidence>
<feature type="domain" description="NADP-dependent oxidoreductase" evidence="4">
    <location>
        <begin position="68"/>
        <end position="264"/>
    </location>
</feature>
<accession>A0AA38LIR2</accession>
<dbReference type="GO" id="GO:0016491">
    <property type="term" value="F:oxidoreductase activity"/>
    <property type="evidence" value="ECO:0007669"/>
    <property type="project" value="InterPro"/>
</dbReference>
<dbReference type="InterPro" id="IPR036812">
    <property type="entry name" value="NAD(P)_OxRdtase_dom_sf"/>
</dbReference>
<dbReference type="InterPro" id="IPR023210">
    <property type="entry name" value="NADP_OxRdtase_dom"/>
</dbReference>
<feature type="binding site" evidence="2">
    <location>
        <position position="164"/>
    </location>
    <ligand>
        <name>substrate</name>
    </ligand>
</feature>
<dbReference type="AlphaFoldDB" id="A0AA38LIR2"/>
<organism evidence="5 6">
    <name type="scientific">Taxus chinensis</name>
    <name type="common">Chinese yew</name>
    <name type="synonym">Taxus wallichiana var. chinensis</name>
    <dbReference type="NCBI Taxonomy" id="29808"/>
    <lineage>
        <taxon>Eukaryota</taxon>
        <taxon>Viridiplantae</taxon>
        <taxon>Streptophyta</taxon>
        <taxon>Embryophyta</taxon>
        <taxon>Tracheophyta</taxon>
        <taxon>Spermatophyta</taxon>
        <taxon>Pinopsida</taxon>
        <taxon>Pinidae</taxon>
        <taxon>Conifers II</taxon>
        <taxon>Cupressales</taxon>
        <taxon>Taxaceae</taxon>
        <taxon>Taxus</taxon>
    </lineage>
</organism>
<evidence type="ECO:0000256" key="3">
    <source>
        <dbReference type="PIRSR" id="PIRSR000097-3"/>
    </source>
</evidence>
<evidence type="ECO:0000256" key="2">
    <source>
        <dbReference type="PIRSR" id="PIRSR000097-2"/>
    </source>
</evidence>
<dbReference type="Gene3D" id="3.20.20.100">
    <property type="entry name" value="NADP-dependent oxidoreductase domain"/>
    <property type="match status" value="1"/>
</dbReference>
<evidence type="ECO:0000259" key="4">
    <source>
        <dbReference type="Pfam" id="PF00248"/>
    </source>
</evidence>
<evidence type="ECO:0000313" key="6">
    <source>
        <dbReference type="Proteomes" id="UP000824469"/>
    </source>
</evidence>
<dbReference type="Pfam" id="PF00248">
    <property type="entry name" value="Aldo_ket_red"/>
    <property type="match status" value="1"/>
</dbReference>
<dbReference type="InterPro" id="IPR018170">
    <property type="entry name" value="Aldo/ket_reductase_CS"/>
</dbReference>
<comment type="caution">
    <text evidence="5">The sequence shown here is derived from an EMBL/GenBank/DDBJ whole genome shotgun (WGS) entry which is preliminary data.</text>
</comment>
<dbReference type="Proteomes" id="UP000824469">
    <property type="component" value="Unassembled WGS sequence"/>
</dbReference>
<dbReference type="InterPro" id="IPR020471">
    <property type="entry name" value="AKR"/>
</dbReference>
<dbReference type="EMBL" id="JAHRHJ020000002">
    <property type="protein sequence ID" value="KAH9326148.1"/>
    <property type="molecule type" value="Genomic_DNA"/>
</dbReference>
<sequence>MKLRPASNLIAVSREGFGLRNSYLPKQIKDFNFRNTCYSKCSEFCITSMNKGQNYLHLNSGAKMPMIGLGMATDPIPSAQLKSLVLHAIQVGYRHFDSASLYISQNGLGEALSEAMKNQILSREEVFVTSKVWCTDVHADDVLPSLQNSLEKLQLDYVDLYLIHFPVRLKKGVIFPIIREDDFLPLDIKSTWQAMEKCVELGLTKSIGVSNFSCKKIEDLLVYATIAPAVNQVEMHPFWQQKKVREYCSKLNIHVSAYALLGSPTKSWGSSRLLDSHVIKEIAKKFSKTKCP</sequence>
<feature type="active site" description="Proton donor" evidence="1">
    <location>
        <position position="102"/>
    </location>
</feature>
<gene>
    <name evidence="5" type="ORF">KI387_006326</name>
</gene>
<dbReference type="PRINTS" id="PR00069">
    <property type="entry name" value="ALDKETRDTASE"/>
</dbReference>
<feature type="site" description="Lowers pKa of active site Tyr" evidence="3">
    <location>
        <position position="131"/>
    </location>
</feature>
<dbReference type="PANTHER" id="PTHR11732">
    <property type="entry name" value="ALDO/KETO REDUCTASE"/>
    <property type="match status" value="1"/>
</dbReference>
<dbReference type="PIRSF" id="PIRSF000097">
    <property type="entry name" value="AKR"/>
    <property type="match status" value="1"/>
</dbReference>
<feature type="non-terminal residue" evidence="5">
    <location>
        <position position="292"/>
    </location>
</feature>
<evidence type="ECO:0000256" key="1">
    <source>
        <dbReference type="PIRSR" id="PIRSR000097-1"/>
    </source>
</evidence>
<protein>
    <recommendedName>
        <fullName evidence="4">NADP-dependent oxidoreductase domain-containing protein</fullName>
    </recommendedName>
</protein>
<name>A0AA38LIR2_TAXCH</name>
<dbReference type="OMA" id="YANEVEF"/>
<dbReference type="PROSITE" id="PS00062">
    <property type="entry name" value="ALDOKETO_REDUCTASE_2"/>
    <property type="match status" value="1"/>
</dbReference>
<dbReference type="SUPFAM" id="SSF51430">
    <property type="entry name" value="NAD(P)-linked oxidoreductase"/>
    <property type="match status" value="1"/>
</dbReference>
<keyword evidence="6" id="KW-1185">Reference proteome</keyword>
<dbReference type="PROSITE" id="PS00798">
    <property type="entry name" value="ALDOKETO_REDUCTASE_1"/>
    <property type="match status" value="1"/>
</dbReference>
<reference evidence="5 6" key="1">
    <citation type="journal article" date="2021" name="Nat. Plants">
        <title>The Taxus genome provides insights into paclitaxel biosynthesis.</title>
        <authorList>
            <person name="Xiong X."/>
            <person name="Gou J."/>
            <person name="Liao Q."/>
            <person name="Li Y."/>
            <person name="Zhou Q."/>
            <person name="Bi G."/>
            <person name="Li C."/>
            <person name="Du R."/>
            <person name="Wang X."/>
            <person name="Sun T."/>
            <person name="Guo L."/>
            <person name="Liang H."/>
            <person name="Lu P."/>
            <person name="Wu Y."/>
            <person name="Zhang Z."/>
            <person name="Ro D.K."/>
            <person name="Shang Y."/>
            <person name="Huang S."/>
            <person name="Yan J."/>
        </authorList>
    </citation>
    <scope>NUCLEOTIDE SEQUENCE [LARGE SCALE GENOMIC DNA]</scope>
    <source>
        <strain evidence="5">Ta-2019</strain>
    </source>
</reference>
<proteinExistence type="predicted"/>